<feature type="active site" description="Proton acceptor" evidence="1">
    <location>
        <position position="99"/>
    </location>
</feature>
<dbReference type="Gene3D" id="2.60.120.700">
    <property type="entry name" value="Peptidase G1"/>
    <property type="match status" value="1"/>
</dbReference>
<dbReference type="RefSeq" id="XP_007763860.1">
    <property type="nucleotide sequence ID" value="XM_007765670.1"/>
</dbReference>
<organism evidence="2 3">
    <name type="scientific">Coniophora puteana (strain RWD-64-598)</name>
    <name type="common">Brown rot fungus</name>
    <dbReference type="NCBI Taxonomy" id="741705"/>
    <lineage>
        <taxon>Eukaryota</taxon>
        <taxon>Fungi</taxon>
        <taxon>Dikarya</taxon>
        <taxon>Basidiomycota</taxon>
        <taxon>Agaricomycotina</taxon>
        <taxon>Agaricomycetes</taxon>
        <taxon>Agaricomycetidae</taxon>
        <taxon>Boletales</taxon>
        <taxon>Coniophorineae</taxon>
        <taxon>Coniophoraceae</taxon>
        <taxon>Coniophora</taxon>
    </lineage>
</organism>
<dbReference type="GO" id="GO:0006508">
    <property type="term" value="P:proteolysis"/>
    <property type="evidence" value="ECO:0007669"/>
    <property type="project" value="InterPro"/>
</dbReference>
<accession>A0A5M3N990</accession>
<evidence type="ECO:0000256" key="1">
    <source>
        <dbReference type="PIRSR" id="PIRSR600250-50"/>
    </source>
</evidence>
<dbReference type="InterPro" id="IPR000250">
    <property type="entry name" value="Peptidase_G1"/>
</dbReference>
<dbReference type="GO" id="GO:0070007">
    <property type="term" value="F:glutamic-type endopeptidase activity"/>
    <property type="evidence" value="ECO:0007669"/>
    <property type="project" value="InterPro"/>
</dbReference>
<gene>
    <name evidence="2" type="ORF">CONPUDRAFT_161901</name>
</gene>
<dbReference type="PANTHER" id="PTHR37536">
    <property type="entry name" value="PUTATIVE (AFU_ORTHOLOGUE AFUA_3G02970)-RELATED"/>
    <property type="match status" value="1"/>
</dbReference>
<name>A0A5M3N990_CONPW</name>
<evidence type="ECO:0000313" key="2">
    <source>
        <dbReference type="EMBL" id="EIW87335.1"/>
    </source>
</evidence>
<dbReference type="OMA" id="EYVTVEY"/>
<dbReference type="OrthoDB" id="2862635at2759"/>
<dbReference type="InterPro" id="IPR038656">
    <property type="entry name" value="Peptidase_G1_sf"/>
</dbReference>
<dbReference type="PANTHER" id="PTHR37536:SF1">
    <property type="entry name" value="ASPERGILLOPEPSIN, PUTAITVE (AFU_ORTHOLOGUE AFUA_7G01200)"/>
    <property type="match status" value="1"/>
</dbReference>
<dbReference type="Pfam" id="PF01828">
    <property type="entry name" value="Peptidase_A4"/>
    <property type="match status" value="1"/>
</dbReference>
<dbReference type="GeneID" id="19204619"/>
<evidence type="ECO:0000313" key="3">
    <source>
        <dbReference type="Proteomes" id="UP000053558"/>
    </source>
</evidence>
<dbReference type="PRINTS" id="PR00977">
    <property type="entry name" value="SCYTLDPTASE"/>
</dbReference>
<dbReference type="AlphaFoldDB" id="A0A5M3N990"/>
<dbReference type="Proteomes" id="UP000053558">
    <property type="component" value="Unassembled WGS sequence"/>
</dbReference>
<comment type="caution">
    <text evidence="2">The sequence shown here is derived from an EMBL/GenBank/DDBJ whole genome shotgun (WGS) entry which is preliminary data.</text>
</comment>
<keyword evidence="3" id="KW-1185">Reference proteome</keyword>
<reference evidence="3" key="1">
    <citation type="journal article" date="2012" name="Science">
        <title>The Paleozoic origin of enzymatic lignin decomposition reconstructed from 31 fungal genomes.</title>
        <authorList>
            <person name="Floudas D."/>
            <person name="Binder M."/>
            <person name="Riley R."/>
            <person name="Barry K."/>
            <person name="Blanchette R.A."/>
            <person name="Henrissat B."/>
            <person name="Martinez A.T."/>
            <person name="Otillar R."/>
            <person name="Spatafora J.W."/>
            <person name="Yadav J.S."/>
            <person name="Aerts A."/>
            <person name="Benoit I."/>
            <person name="Boyd A."/>
            <person name="Carlson A."/>
            <person name="Copeland A."/>
            <person name="Coutinho P.M."/>
            <person name="de Vries R.P."/>
            <person name="Ferreira P."/>
            <person name="Findley K."/>
            <person name="Foster B."/>
            <person name="Gaskell J."/>
            <person name="Glotzer D."/>
            <person name="Gorecki P."/>
            <person name="Heitman J."/>
            <person name="Hesse C."/>
            <person name="Hori C."/>
            <person name="Igarashi K."/>
            <person name="Jurgens J.A."/>
            <person name="Kallen N."/>
            <person name="Kersten P."/>
            <person name="Kohler A."/>
            <person name="Kuees U."/>
            <person name="Kumar T.K.A."/>
            <person name="Kuo A."/>
            <person name="LaButti K."/>
            <person name="Larrondo L.F."/>
            <person name="Lindquist E."/>
            <person name="Ling A."/>
            <person name="Lombard V."/>
            <person name="Lucas S."/>
            <person name="Lundell T."/>
            <person name="Martin R."/>
            <person name="McLaughlin D.J."/>
            <person name="Morgenstern I."/>
            <person name="Morin E."/>
            <person name="Murat C."/>
            <person name="Nagy L.G."/>
            <person name="Nolan M."/>
            <person name="Ohm R.A."/>
            <person name="Patyshakuliyeva A."/>
            <person name="Rokas A."/>
            <person name="Ruiz-Duenas F.J."/>
            <person name="Sabat G."/>
            <person name="Salamov A."/>
            <person name="Samejima M."/>
            <person name="Schmutz J."/>
            <person name="Slot J.C."/>
            <person name="St John F."/>
            <person name="Stenlid J."/>
            <person name="Sun H."/>
            <person name="Sun S."/>
            <person name="Syed K."/>
            <person name="Tsang A."/>
            <person name="Wiebenga A."/>
            <person name="Young D."/>
            <person name="Pisabarro A."/>
            <person name="Eastwood D.C."/>
            <person name="Martin F."/>
            <person name="Cullen D."/>
            <person name="Grigoriev I.V."/>
            <person name="Hibbett D.S."/>
        </authorList>
    </citation>
    <scope>NUCLEOTIDE SEQUENCE [LARGE SCALE GENOMIC DNA]</scope>
    <source>
        <strain evidence="3">RWD-64-598 SS2</strain>
    </source>
</reference>
<dbReference type="InterPro" id="IPR013320">
    <property type="entry name" value="ConA-like_dom_sf"/>
</dbReference>
<proteinExistence type="predicted"/>
<dbReference type="SUPFAM" id="SSF49899">
    <property type="entry name" value="Concanavalin A-like lectins/glucanases"/>
    <property type="match status" value="1"/>
</dbReference>
<protein>
    <submittedName>
        <fullName evidence="2">Aspergilloglutamic peptidase</fullName>
    </submittedName>
</protein>
<dbReference type="KEGG" id="cput:CONPUDRAFT_161901"/>
<sequence length="163" mass="17436">MWVGIDGVDCCVILQTGVDATINNNQVSYSAWYEWFPDPSHTFDSIDFAAGDDVTLATTAHSTTNVTVMIENKTKNQNVTHEVSSSHALCQKDAEWIVEDYSSGGDTVKFDDFGTVTFTGAQATTGSGTVRADGATIYGIKDQSGKVLTQSSVSNGNVVIKHT</sequence>
<dbReference type="EMBL" id="JH711573">
    <property type="protein sequence ID" value="EIW87335.1"/>
    <property type="molecule type" value="Genomic_DNA"/>
</dbReference>
<dbReference type="CDD" id="cd13426">
    <property type="entry name" value="Peptidase_G1"/>
    <property type="match status" value="1"/>
</dbReference>